<dbReference type="RefSeq" id="WP_189692260.1">
    <property type="nucleotide sequence ID" value="NZ_BNCM01000001.1"/>
</dbReference>
<dbReference type="Pfam" id="PF13476">
    <property type="entry name" value="AAA_23"/>
    <property type="match status" value="1"/>
</dbReference>
<comment type="caution">
    <text evidence="2">The sequence shown here is derived from an EMBL/GenBank/DDBJ whole genome shotgun (WGS) entry which is preliminary data.</text>
</comment>
<dbReference type="SMART" id="SM00382">
    <property type="entry name" value="AAA"/>
    <property type="match status" value="1"/>
</dbReference>
<feature type="domain" description="AAA+ ATPase" evidence="1">
    <location>
        <begin position="29"/>
        <end position="453"/>
    </location>
</feature>
<keyword evidence="3" id="KW-1185">Reference proteome</keyword>
<organism evidence="2 3">
    <name type="scientific">Sinomonas cellulolyticus</name>
    <dbReference type="NCBI Taxonomy" id="2801916"/>
    <lineage>
        <taxon>Bacteria</taxon>
        <taxon>Bacillati</taxon>
        <taxon>Actinomycetota</taxon>
        <taxon>Actinomycetes</taxon>
        <taxon>Micrococcales</taxon>
        <taxon>Micrococcaceae</taxon>
        <taxon>Sinomonas</taxon>
    </lineage>
</organism>
<name>A0ABS1K1J8_9MICC</name>
<dbReference type="Gene3D" id="3.40.50.300">
    <property type="entry name" value="P-loop containing nucleotide triphosphate hydrolases"/>
    <property type="match status" value="2"/>
</dbReference>
<dbReference type="Proteomes" id="UP000639051">
    <property type="component" value="Unassembled WGS sequence"/>
</dbReference>
<evidence type="ECO:0000313" key="3">
    <source>
        <dbReference type="Proteomes" id="UP000639051"/>
    </source>
</evidence>
<proteinExistence type="predicted"/>
<evidence type="ECO:0000313" key="2">
    <source>
        <dbReference type="EMBL" id="MBL0705544.1"/>
    </source>
</evidence>
<protein>
    <submittedName>
        <fullName evidence="2">AAA family ATPase</fullName>
    </submittedName>
</protein>
<gene>
    <name evidence="2" type="ORF">JJE72_08500</name>
</gene>
<dbReference type="InterPro" id="IPR003593">
    <property type="entry name" value="AAA+_ATPase"/>
</dbReference>
<dbReference type="InterPro" id="IPR027417">
    <property type="entry name" value="P-loop_NTPase"/>
</dbReference>
<dbReference type="SUPFAM" id="SSF52540">
    <property type="entry name" value="P-loop containing nucleoside triphosphate hydrolases"/>
    <property type="match status" value="1"/>
</dbReference>
<dbReference type="InterPro" id="IPR038729">
    <property type="entry name" value="Rad50/SbcC_AAA"/>
</dbReference>
<accession>A0ABS1K1J8</accession>
<reference evidence="2 3" key="1">
    <citation type="submission" date="2021-01" db="EMBL/GenBank/DDBJ databases">
        <title>Genome public.</title>
        <authorList>
            <person name="Liu C."/>
            <person name="Sun Q."/>
        </authorList>
    </citation>
    <scope>NUCLEOTIDE SEQUENCE [LARGE SCALE GENOMIC DNA]</scope>
    <source>
        <strain evidence="2 3">JC656</strain>
    </source>
</reference>
<sequence length="714" mass="78388">MGIKFADHEILGVSILGPRPLGAAHVRFGAPMTVVYGPNGAGKSTLLRQIESCLRGSSDGQAKSPGPSSFLHIDLTPNGSAEVTNTFERELLGELVRALPSDEVLRNVPKSERLPDFAGADRINRLKDILGLLAGADPVTEDSVWDSGLLIDPRISICLSPTGSVDAPSWDLYLGAKFDQPTLDALAESVDVAREINALMRAGRPVPEILMEKYFDRGLPSGLGSTIFIESAYSQEESTNPFHGWTPDLPVPLYFATTINTSPLHVVSDTLPLEMSLAATRRAILEIFRTSEAAISAADDYQAILDPSVEREISRLETDAKQFLATAGNESFTVGLHLGGPRDWLTGTPPTWKAEIQGLSLDLGSLSTAELRWANAAIQWALSAPRSDRPTLFIMDEPERSLHRSAERALPSRLANLAGRFSTPRATVLVASHAPAFLDSRLDSRIIRASRPLHAHTLLTEVPINLNPFAIEAQDEYGLETGDLLQLIRSIVIVEGGHDVAVLRELLGQTLREKYTIVLSMAGAKNAATIPDGALLFDATSAQFIVMLDNMRHDHVFRAWSKALESEKNGDTRRARAILDQLAKAHRQSEVQWLVELGRRALETGRLNRLRPFGLSKSDIIKYFDPSEFGLNSSWEELTRGHQSYLKSARDFMDFKTWLRNFCKATINRDTVASAAAKLSVMPKEFEQLTFMLTENSVVNPPDAMSGWAAPFKE</sequence>
<evidence type="ECO:0000259" key="1">
    <source>
        <dbReference type="SMART" id="SM00382"/>
    </source>
</evidence>
<dbReference type="EMBL" id="JAERRC010000020">
    <property type="protein sequence ID" value="MBL0705544.1"/>
    <property type="molecule type" value="Genomic_DNA"/>
</dbReference>